<evidence type="ECO:0000313" key="2">
    <source>
        <dbReference type="Proteomes" id="UP000269331"/>
    </source>
</evidence>
<organism evidence="1 2">
    <name type="scientific">Streptococcus ruminantium</name>
    <dbReference type="NCBI Taxonomy" id="1917441"/>
    <lineage>
        <taxon>Bacteria</taxon>
        <taxon>Bacillati</taxon>
        <taxon>Bacillota</taxon>
        <taxon>Bacilli</taxon>
        <taxon>Lactobacillales</taxon>
        <taxon>Streptococcaceae</taxon>
        <taxon>Streptococcus</taxon>
    </lineage>
</organism>
<dbReference type="AlphaFoldDB" id="A0A2Z5U037"/>
<sequence>MNLFFTHHTLGRIPIHFGQFTQIVGQNQELKYYIWQLLIWYLDGKKYREEDLTLFQQAEPEIFLDETVLKRNAFQIISISDVRDIVEQMSYKKGTIGFSYLSSKIQCIEIMEELETINHHLQKTAQKVSANIDLVIDDTCYEVGNMDVTPEQIVTKQLVPYFKKKFDSIAFEFVPNENKLWFLLQMMDYLLEKQTKPILLVFKNMDDYLGYSSFTRIAQHLEVLCRKYPYFHVMIFPSQEGYLYLNESTIETVNILADQIEHYPALEFLYERYKVSYPSNNPLDKQEFLTSLRKVSSYLFCSEISEVVSLSYRDLLTLKIINTLYQYDTKPKFEKYSLSVLEENYLNT</sequence>
<dbReference type="OrthoDB" id="2226541at2"/>
<gene>
    <name evidence="1" type="ORF">SR187_6430</name>
</gene>
<dbReference type="Proteomes" id="UP000269331">
    <property type="component" value="Chromosome"/>
</dbReference>
<evidence type="ECO:0000313" key="1">
    <source>
        <dbReference type="EMBL" id="BBA92891.1"/>
    </source>
</evidence>
<reference evidence="1 2" key="1">
    <citation type="journal article" date="2018" name="Genome Biol. Evol.">
        <title>Complete Genome Sequence of Streptococcus ruminantium sp. nov. GUT-187T (=DSM 104980T =JCM 31869T), the Type Strain of S. ruminantium, and Comparison with Genome Sequences of Streptococcus suis Strains.</title>
        <authorList>
            <person name="Tohya M."/>
            <person name="Sekizaki T."/>
            <person name="Miyoshi-Akiyama T."/>
        </authorList>
    </citation>
    <scope>NUCLEOTIDE SEQUENCE [LARGE SCALE GENOMIC DNA]</scope>
    <source>
        <strain evidence="1 2">GUT187T</strain>
    </source>
</reference>
<dbReference type="GeneID" id="52229822"/>
<name>A0A2Z5U037_9STRE</name>
<dbReference type="Pfam" id="PF16813">
    <property type="entry name" value="Cas_St_Csn2"/>
    <property type="match status" value="1"/>
</dbReference>
<protein>
    <recommendedName>
        <fullName evidence="3">CRISPR-associated protein Cas7</fullName>
    </recommendedName>
</protein>
<proteinExistence type="predicted"/>
<dbReference type="RefSeq" id="WP_120171878.1">
    <property type="nucleotide sequence ID" value="NZ_AP018400.1"/>
</dbReference>
<evidence type="ECO:0008006" key="3">
    <source>
        <dbReference type="Google" id="ProtNLM"/>
    </source>
</evidence>
<dbReference type="EMBL" id="AP018400">
    <property type="protein sequence ID" value="BBA92891.1"/>
    <property type="molecule type" value="Genomic_DNA"/>
</dbReference>
<dbReference type="KEGG" id="srq:SR187_6430"/>
<accession>A0A2Z5U037</accession>
<dbReference type="CDD" id="cd12217">
    <property type="entry name" value="Stu0660_Csn2"/>
    <property type="match status" value="1"/>
</dbReference>
<dbReference type="InterPro" id="IPR031820">
    <property type="entry name" value="Cas_St_Csn2"/>
</dbReference>